<feature type="region of interest" description="Disordered" evidence="1">
    <location>
        <begin position="1"/>
        <end position="31"/>
    </location>
</feature>
<organism evidence="3 4">
    <name type="scientific">Syphacia muris</name>
    <dbReference type="NCBI Taxonomy" id="451379"/>
    <lineage>
        <taxon>Eukaryota</taxon>
        <taxon>Metazoa</taxon>
        <taxon>Ecdysozoa</taxon>
        <taxon>Nematoda</taxon>
        <taxon>Chromadorea</taxon>
        <taxon>Rhabditida</taxon>
        <taxon>Spirurina</taxon>
        <taxon>Oxyuridomorpha</taxon>
        <taxon>Oxyuroidea</taxon>
        <taxon>Oxyuridae</taxon>
        <taxon>Syphacia</taxon>
    </lineage>
</organism>
<evidence type="ECO:0000259" key="2">
    <source>
        <dbReference type="PROSITE" id="PS50174"/>
    </source>
</evidence>
<evidence type="ECO:0000313" key="3">
    <source>
        <dbReference type="Proteomes" id="UP000046393"/>
    </source>
</evidence>
<dbReference type="AlphaFoldDB" id="A0A0N5B0J8"/>
<sequence length="481" mass="55382">MDDKCNQIPSGSSNTDASGHTFLPGLSGTQPLPSNDQGDSNIFLAIIRNIPQRYHSKDLRYYFAEFVENGFFRCFHFRHRPEVQINNRRMQRNCNSSESTCCCLVSFDNTELRSKFKNTFHGQFWTDTDGNQLCSRCYVFNVKLDEAKTDGELLTRKDLSTMIEFRPPSLMPFGNVGTPSEYFLNQASIRLCKLPASLIGKLGLRPAKRIGKYGAKPWLSPKPCKVDNTDQHNYIDEEENGDNVGSSDESDDENNHKNNSDDNDDDSDECEEWDRHEALHDDVTEQDRTKPKKYEEELEIVWEKGGPGLVWYTDTFYWNQTEQGTDTDWKWADDWDVDYSVYYDKPGCSFDAKQALEIREYEKLRNGEVTKSVFQKKRESVRKRRYSDSASESQPFGYFEKYTKGIGSKWGWESGKGLGKHGTGKVNTASLEIEEAGSSQFSGQRSGFGYHGEKMVRSGFRKPEQHSIMTIYDIEKQKDFR</sequence>
<dbReference type="GO" id="GO:0032480">
    <property type="term" value="P:negative regulation of type I interferon production"/>
    <property type="evidence" value="ECO:0007669"/>
    <property type="project" value="InterPro"/>
</dbReference>
<dbReference type="GO" id="GO:0045893">
    <property type="term" value="P:positive regulation of DNA-templated transcription"/>
    <property type="evidence" value="ECO:0007669"/>
    <property type="project" value="TreeGrafter"/>
</dbReference>
<dbReference type="PANTHER" id="PTHR14390">
    <property type="entry name" value="G PATCH DOMAIN CONTAINING PROTEIN 3"/>
    <property type="match status" value="1"/>
</dbReference>
<dbReference type="PANTHER" id="PTHR14390:SF2">
    <property type="entry name" value="G PATCH DOMAIN-CONTAINING PROTEIN 3"/>
    <property type="match status" value="1"/>
</dbReference>
<dbReference type="PROSITE" id="PS50174">
    <property type="entry name" value="G_PATCH"/>
    <property type="match status" value="1"/>
</dbReference>
<reference evidence="4" key="1">
    <citation type="submission" date="2017-02" db="UniProtKB">
        <authorList>
            <consortium name="WormBaseParasite"/>
        </authorList>
    </citation>
    <scope>IDENTIFICATION</scope>
</reference>
<feature type="region of interest" description="Disordered" evidence="1">
    <location>
        <begin position="221"/>
        <end position="272"/>
    </location>
</feature>
<keyword evidence="3" id="KW-1185">Reference proteome</keyword>
<feature type="domain" description="G-patch" evidence="2">
    <location>
        <begin position="409"/>
        <end position="453"/>
    </location>
</feature>
<dbReference type="InterPro" id="IPR000467">
    <property type="entry name" value="G_patch_dom"/>
</dbReference>
<accession>A0A0N5B0J8</accession>
<dbReference type="WBParaSite" id="SMUV_0001080001-mRNA-1">
    <property type="protein sequence ID" value="SMUV_0001080001-mRNA-1"/>
    <property type="gene ID" value="SMUV_0001080001"/>
</dbReference>
<name>A0A0N5B0J8_9BILA</name>
<dbReference type="GO" id="GO:0003676">
    <property type="term" value="F:nucleic acid binding"/>
    <property type="evidence" value="ECO:0007669"/>
    <property type="project" value="InterPro"/>
</dbReference>
<dbReference type="Proteomes" id="UP000046393">
    <property type="component" value="Unplaced"/>
</dbReference>
<proteinExistence type="predicted"/>
<dbReference type="InterPro" id="IPR040341">
    <property type="entry name" value="GPATCH3"/>
</dbReference>
<evidence type="ECO:0000313" key="4">
    <source>
        <dbReference type="WBParaSite" id="SMUV_0001080001-mRNA-1"/>
    </source>
</evidence>
<feature type="compositionally biased region" description="Basic and acidic residues" evidence="1">
    <location>
        <begin position="224"/>
        <end position="235"/>
    </location>
</feature>
<feature type="compositionally biased region" description="Polar residues" evidence="1">
    <location>
        <begin position="7"/>
        <end position="18"/>
    </location>
</feature>
<dbReference type="GO" id="GO:0039536">
    <property type="term" value="P:negative regulation of RIG-I signaling pathway"/>
    <property type="evidence" value="ECO:0007669"/>
    <property type="project" value="InterPro"/>
</dbReference>
<feature type="compositionally biased region" description="Acidic residues" evidence="1">
    <location>
        <begin position="261"/>
        <end position="272"/>
    </location>
</feature>
<evidence type="ECO:0000256" key="1">
    <source>
        <dbReference type="SAM" id="MobiDB-lite"/>
    </source>
</evidence>
<protein>
    <submittedName>
        <fullName evidence="4">G-patch domain-containing protein</fullName>
    </submittedName>
</protein>
<dbReference type="STRING" id="451379.A0A0N5B0J8"/>